<proteinExistence type="predicted"/>
<name>A0A9W7G7T5_9STRA</name>
<evidence type="ECO:0000313" key="1">
    <source>
        <dbReference type="EMBL" id="GMI38836.1"/>
    </source>
</evidence>
<dbReference type="Proteomes" id="UP001165065">
    <property type="component" value="Unassembled WGS sequence"/>
</dbReference>
<reference evidence="2" key="1">
    <citation type="journal article" date="2023" name="Commun. Biol.">
        <title>Genome analysis of Parmales, the sister group of diatoms, reveals the evolutionary specialization of diatoms from phago-mixotrophs to photoautotrophs.</title>
        <authorList>
            <person name="Ban H."/>
            <person name="Sato S."/>
            <person name="Yoshikawa S."/>
            <person name="Yamada K."/>
            <person name="Nakamura Y."/>
            <person name="Ichinomiya M."/>
            <person name="Sato N."/>
            <person name="Blanc-Mathieu R."/>
            <person name="Endo H."/>
            <person name="Kuwata A."/>
            <person name="Ogata H."/>
        </authorList>
    </citation>
    <scope>NUCLEOTIDE SEQUENCE [LARGE SCALE GENOMIC DNA]</scope>
</reference>
<comment type="caution">
    <text evidence="1">The sequence shown here is derived from an EMBL/GenBank/DDBJ whole genome shotgun (WGS) entry which is preliminary data.</text>
</comment>
<dbReference type="AlphaFoldDB" id="A0A9W7G7T5"/>
<gene>
    <name evidence="1" type="ORF">TrCOL_g4941</name>
</gene>
<dbReference type="EMBL" id="BRYA01001094">
    <property type="protein sequence ID" value="GMI38836.1"/>
    <property type="molecule type" value="Genomic_DNA"/>
</dbReference>
<protein>
    <submittedName>
        <fullName evidence="1">Uncharacterized protein</fullName>
    </submittedName>
</protein>
<evidence type="ECO:0000313" key="2">
    <source>
        <dbReference type="Proteomes" id="UP001165065"/>
    </source>
</evidence>
<accession>A0A9W7G7T5</accession>
<dbReference type="OrthoDB" id="10404602at2759"/>
<organism evidence="1 2">
    <name type="scientific">Triparma columacea</name>
    <dbReference type="NCBI Taxonomy" id="722753"/>
    <lineage>
        <taxon>Eukaryota</taxon>
        <taxon>Sar</taxon>
        <taxon>Stramenopiles</taxon>
        <taxon>Ochrophyta</taxon>
        <taxon>Bolidophyceae</taxon>
        <taxon>Parmales</taxon>
        <taxon>Triparmaceae</taxon>
        <taxon>Triparma</taxon>
    </lineage>
</organism>
<sequence length="334" mass="37039">MRVVWPSSASFSPNKSSAASYQSRSADVERLGCVMMQALHEVANLPSTSPSASEGTDKDWALISLSLTSFPVTLDYATVYFSYMSISKAKPTTAPFFLLNSALESIDRTSLFYPESEAFFSLVCCLMNSLDYGEGGVGTMGKIGKWALAIGGVEAEEPEWGAIERGEVANFTSDKKVGVRRFGFHFLRTLTSDPLHTFDNIIVSRLLERVEGDSEMKKGAFDDSTSGLVCSVFSEVVEMGKELHEREGSKKIETSDHDLAKINGHERVQQRWSGEQQATARSAINEGRRKVQKGGWWEKFRDIINTRETKSITILLIGIALAGSLTKRRRKNMY</sequence>
<keyword evidence="2" id="KW-1185">Reference proteome</keyword>